<dbReference type="AlphaFoldDB" id="A0AAP5IFW6"/>
<evidence type="ECO:0000313" key="2">
    <source>
        <dbReference type="EMBL" id="MDR9900856.1"/>
    </source>
</evidence>
<dbReference type="GO" id="GO:0015074">
    <property type="term" value="P:DNA integration"/>
    <property type="evidence" value="ECO:0007669"/>
    <property type="project" value="InterPro"/>
</dbReference>
<evidence type="ECO:0000256" key="1">
    <source>
        <dbReference type="ARBA" id="ARBA00023172"/>
    </source>
</evidence>
<dbReference type="Proteomes" id="UP000667802">
    <property type="component" value="Unassembled WGS sequence"/>
</dbReference>
<sequence length="614" mass="71483">MKKTASNTSNKTINQVAEQNVFTLYSAYLLEPKSAKLNTKTTSILVRYLVPAIGGPVPKGVRATPEEIKTALDFLQQYPPSFLLEAPQLLEQVFSQKEMDKDTKRSFRSTINLFVNWAIAKEYVQAPEKKQSEPKEQIQYIQFRAPSGQGKVKTNNYHGGSNKEPWALMAKKRGEGLVYPGDYINKDLESELSDFEDFRIDRYNCAKRTIEIELKSIHQILGWLHRAKKIPLEELRLTTIIPHAHLIISREECLKKKNFDYNLQISKKAMARENAFAEANFTKNLILEYLNFIGGTPRNKERIVKSAIALAKYIFREEIGKDDYPKEQDIPMISRLQQLSQILNKQQKTTSATIPHHRKSVPWEDALQVLEKLRIRANTHVCRVSQQGGRYIYSRQRRDNGIIDDLQHFLSLGFMTLMPPDRSRTYYELEIDKTLVQGIYQGGLFIPKKEMNNPSQALWYIHLEPESYKTGRIYGEWWGQVPNARFGDGTTFYEYIDKWLTEGREFEQKCNHKFFFRGPRNYEPLNSGDWRQRIKNIFVRETGKPVTAKELRKMYVTYLKDSGASEAELEAAAYAMHHSRQMQSQIYDEQDRMNKMAPILDFNERVWQKVLSSS</sequence>
<name>A0AAP5IFW6_9CYAN</name>
<dbReference type="Gene3D" id="1.10.443.10">
    <property type="entry name" value="Intergrase catalytic core"/>
    <property type="match status" value="1"/>
</dbReference>
<proteinExistence type="predicted"/>
<gene>
    <name evidence="2" type="ORF">G7B40_040940</name>
</gene>
<dbReference type="GO" id="GO:0003677">
    <property type="term" value="F:DNA binding"/>
    <property type="evidence" value="ECO:0007669"/>
    <property type="project" value="InterPro"/>
</dbReference>
<dbReference type="InterPro" id="IPR011010">
    <property type="entry name" value="DNA_brk_join_enz"/>
</dbReference>
<dbReference type="SUPFAM" id="SSF56349">
    <property type="entry name" value="DNA breaking-rejoining enzymes"/>
    <property type="match status" value="1"/>
</dbReference>
<keyword evidence="3" id="KW-1185">Reference proteome</keyword>
<protein>
    <recommendedName>
        <fullName evidence="4">Integrase</fullName>
    </recommendedName>
</protein>
<dbReference type="InterPro" id="IPR013762">
    <property type="entry name" value="Integrase-like_cat_sf"/>
</dbReference>
<accession>A0AAP5IFW6</accession>
<dbReference type="RefSeq" id="WP_208353998.1">
    <property type="nucleotide sequence ID" value="NZ_JAALHA020000041.1"/>
</dbReference>
<evidence type="ECO:0008006" key="4">
    <source>
        <dbReference type="Google" id="ProtNLM"/>
    </source>
</evidence>
<evidence type="ECO:0000313" key="3">
    <source>
        <dbReference type="Proteomes" id="UP000667802"/>
    </source>
</evidence>
<dbReference type="EMBL" id="JAALHA020000041">
    <property type="protein sequence ID" value="MDR9900856.1"/>
    <property type="molecule type" value="Genomic_DNA"/>
</dbReference>
<reference evidence="3" key="1">
    <citation type="journal article" date="2021" name="Science">
        <title>Hunting the eagle killer: A cyanobacterial neurotoxin causes vacuolar myelinopathy.</title>
        <authorList>
            <person name="Breinlinger S."/>
            <person name="Phillips T.J."/>
            <person name="Haram B.N."/>
            <person name="Mares J."/>
            <person name="Martinez Yerena J.A."/>
            <person name="Hrouzek P."/>
            <person name="Sobotka R."/>
            <person name="Henderson W.M."/>
            <person name="Schmieder P."/>
            <person name="Williams S.M."/>
            <person name="Lauderdale J.D."/>
            <person name="Wilde H.D."/>
            <person name="Gerrin W."/>
            <person name="Kust A."/>
            <person name="Washington J.W."/>
            <person name="Wagner C."/>
            <person name="Geier B."/>
            <person name="Liebeke M."/>
            <person name="Enke H."/>
            <person name="Niedermeyer T.H.J."/>
            <person name="Wilde S.B."/>
        </authorList>
    </citation>
    <scope>NUCLEOTIDE SEQUENCE [LARGE SCALE GENOMIC DNA]</scope>
    <source>
        <strain evidence="3">Thurmond2011</strain>
    </source>
</reference>
<comment type="caution">
    <text evidence="2">The sequence shown here is derived from an EMBL/GenBank/DDBJ whole genome shotgun (WGS) entry which is preliminary data.</text>
</comment>
<keyword evidence="1" id="KW-0233">DNA recombination</keyword>
<organism evidence="2 3">
    <name type="scientific">Aetokthonos hydrillicola Thurmond2011</name>
    <dbReference type="NCBI Taxonomy" id="2712845"/>
    <lineage>
        <taxon>Bacteria</taxon>
        <taxon>Bacillati</taxon>
        <taxon>Cyanobacteriota</taxon>
        <taxon>Cyanophyceae</taxon>
        <taxon>Nostocales</taxon>
        <taxon>Hapalosiphonaceae</taxon>
        <taxon>Aetokthonos</taxon>
    </lineage>
</organism>
<dbReference type="GO" id="GO:0006310">
    <property type="term" value="P:DNA recombination"/>
    <property type="evidence" value="ECO:0007669"/>
    <property type="project" value="UniProtKB-KW"/>
</dbReference>